<dbReference type="EMBL" id="JAGGKS010000004">
    <property type="protein sequence ID" value="MBP1925918.1"/>
    <property type="molecule type" value="Genomic_DNA"/>
</dbReference>
<evidence type="ECO:0000313" key="2">
    <source>
        <dbReference type="Proteomes" id="UP001519342"/>
    </source>
</evidence>
<dbReference type="Proteomes" id="UP001519342">
    <property type="component" value="Unassembled WGS sequence"/>
</dbReference>
<comment type="caution">
    <text evidence="1">The sequence shown here is derived from an EMBL/GenBank/DDBJ whole genome shotgun (WGS) entry which is preliminary data.</text>
</comment>
<proteinExistence type="predicted"/>
<reference evidence="1 2" key="1">
    <citation type="submission" date="2021-03" db="EMBL/GenBank/DDBJ databases">
        <title>Genomic Encyclopedia of Type Strains, Phase IV (KMG-IV): sequencing the most valuable type-strain genomes for metagenomic binning, comparative biology and taxonomic classification.</title>
        <authorList>
            <person name="Goeker M."/>
        </authorList>
    </citation>
    <scope>NUCLEOTIDE SEQUENCE [LARGE SCALE GENOMIC DNA]</scope>
    <source>
        <strain evidence="1 2">DSM 24004</strain>
    </source>
</reference>
<protein>
    <recommendedName>
        <fullName evidence="3">SprT-like domain-containing protein</fullName>
    </recommendedName>
</protein>
<gene>
    <name evidence="1" type="ORF">J2Z76_001779</name>
</gene>
<evidence type="ECO:0008006" key="3">
    <source>
        <dbReference type="Google" id="ProtNLM"/>
    </source>
</evidence>
<organism evidence="1 2">
    <name type="scientific">Sedimentibacter acidaminivorans</name>
    <dbReference type="NCBI Taxonomy" id="913099"/>
    <lineage>
        <taxon>Bacteria</taxon>
        <taxon>Bacillati</taxon>
        <taxon>Bacillota</taxon>
        <taxon>Tissierellia</taxon>
        <taxon>Sedimentibacter</taxon>
    </lineage>
</organism>
<keyword evidence="2" id="KW-1185">Reference proteome</keyword>
<name>A0ABS4GDZ2_9FIRM</name>
<dbReference type="RefSeq" id="WP_209511648.1">
    <property type="nucleotide sequence ID" value="NZ_JAGGKS010000004.1"/>
</dbReference>
<evidence type="ECO:0000313" key="1">
    <source>
        <dbReference type="EMBL" id="MBP1925918.1"/>
    </source>
</evidence>
<sequence>MVNIKYDLRTINEKRELVKNKLFEKSKYVKTVNFKEIANSDLVLLYNLYDEFFLDSWFKKNFKGKITFKLSKQLSRAAGNTKTQKNIGDIKEEDIKFEIKISVNHLLNFDKIDRSKSVGGIEVNSKLDSLILVFEHELCHVIEFLIYKKSDCSKQVFKDIIYNLFGQHETTHKLVSEKEANYQKYKLLVGNRVLFNYEGKEIYGIINRINKRATVMSPSQYGKYVDKSGQHYTKYYVPLSGLTKCELSK</sequence>
<accession>A0ABS4GDZ2</accession>